<feature type="compositionally biased region" description="Low complexity" evidence="1">
    <location>
        <begin position="55"/>
        <end position="67"/>
    </location>
</feature>
<name>A0ABV7YN92_9ACTN</name>
<evidence type="ECO:0000313" key="3">
    <source>
        <dbReference type="Proteomes" id="UP001595699"/>
    </source>
</evidence>
<sequence length="156" mass="15979">MWKRGILLGVLGWLAVAAGAVTVGVLAVTLVGSGLTSGSSQPLSSDGVSRALGATSPSPSPTATFSPTPTPTPAKTPSSPTKPFTSPGGTAYAQCTSGQAYLTSWSPHPGFETDEVERGPDSRVSVRFEADDTKIRLIIRCSGNTPQASTETDIDD</sequence>
<feature type="compositionally biased region" description="Low complexity" evidence="1">
    <location>
        <begin position="75"/>
        <end position="90"/>
    </location>
</feature>
<evidence type="ECO:0008006" key="4">
    <source>
        <dbReference type="Google" id="ProtNLM"/>
    </source>
</evidence>
<evidence type="ECO:0000256" key="1">
    <source>
        <dbReference type="SAM" id="MobiDB-lite"/>
    </source>
</evidence>
<gene>
    <name evidence="2" type="ORF">ACFOUW_38900</name>
</gene>
<protein>
    <recommendedName>
        <fullName evidence="4">Septum formation initiator</fullName>
    </recommendedName>
</protein>
<dbReference type="Proteomes" id="UP001595699">
    <property type="component" value="Unassembled WGS sequence"/>
</dbReference>
<dbReference type="EMBL" id="JBHRZH010000061">
    <property type="protein sequence ID" value="MFC3766850.1"/>
    <property type="molecule type" value="Genomic_DNA"/>
</dbReference>
<proteinExistence type="predicted"/>
<accession>A0ABV7YN92</accession>
<evidence type="ECO:0000313" key="2">
    <source>
        <dbReference type="EMBL" id="MFC3766850.1"/>
    </source>
</evidence>
<keyword evidence="3" id="KW-1185">Reference proteome</keyword>
<dbReference type="RefSeq" id="WP_205116200.1">
    <property type="nucleotide sequence ID" value="NZ_JAFBCM010000001.1"/>
</dbReference>
<feature type="region of interest" description="Disordered" evidence="1">
    <location>
        <begin position="35"/>
        <end position="90"/>
    </location>
</feature>
<reference evidence="3" key="1">
    <citation type="journal article" date="2019" name="Int. J. Syst. Evol. Microbiol.">
        <title>The Global Catalogue of Microorganisms (GCM) 10K type strain sequencing project: providing services to taxonomists for standard genome sequencing and annotation.</title>
        <authorList>
            <consortium name="The Broad Institute Genomics Platform"/>
            <consortium name="The Broad Institute Genome Sequencing Center for Infectious Disease"/>
            <person name="Wu L."/>
            <person name="Ma J."/>
        </authorList>
    </citation>
    <scope>NUCLEOTIDE SEQUENCE [LARGE SCALE GENOMIC DNA]</scope>
    <source>
        <strain evidence="3">CGMCC 4.7241</strain>
    </source>
</reference>
<comment type="caution">
    <text evidence="2">The sequence shown here is derived from an EMBL/GenBank/DDBJ whole genome shotgun (WGS) entry which is preliminary data.</text>
</comment>
<organism evidence="2 3">
    <name type="scientific">Tenggerimyces flavus</name>
    <dbReference type="NCBI Taxonomy" id="1708749"/>
    <lineage>
        <taxon>Bacteria</taxon>
        <taxon>Bacillati</taxon>
        <taxon>Actinomycetota</taxon>
        <taxon>Actinomycetes</taxon>
        <taxon>Propionibacteriales</taxon>
        <taxon>Nocardioidaceae</taxon>
        <taxon>Tenggerimyces</taxon>
    </lineage>
</organism>